<keyword evidence="8" id="KW-0133">Cell shape</keyword>
<evidence type="ECO:0000259" key="18">
    <source>
        <dbReference type="Pfam" id="PF00912"/>
    </source>
</evidence>
<feature type="domain" description="Glycosyl transferase family 51" evidence="18">
    <location>
        <begin position="97"/>
        <end position="266"/>
    </location>
</feature>
<dbReference type="GO" id="GO:0005886">
    <property type="term" value="C:plasma membrane"/>
    <property type="evidence" value="ECO:0007669"/>
    <property type="project" value="UniProtKB-SubCell"/>
</dbReference>
<evidence type="ECO:0000256" key="8">
    <source>
        <dbReference type="ARBA" id="ARBA00022960"/>
    </source>
</evidence>
<dbReference type="GO" id="GO:0008955">
    <property type="term" value="F:peptidoglycan glycosyltransferase activity"/>
    <property type="evidence" value="ECO:0007669"/>
    <property type="project" value="UniProtKB-EC"/>
</dbReference>
<keyword evidence="9" id="KW-0573">Peptidoglycan synthesis</keyword>
<evidence type="ECO:0000256" key="15">
    <source>
        <dbReference type="SAM" id="Coils"/>
    </source>
</evidence>
<dbReference type="PANTHER" id="PTHR32282:SF11">
    <property type="entry name" value="PENICILLIN-BINDING PROTEIN 1B"/>
    <property type="match status" value="1"/>
</dbReference>
<comment type="catalytic activity">
    <reaction evidence="14">
        <text>[GlcNAc-(1-&gt;4)-Mur2Ac(oyl-L-Ala-gamma-D-Glu-L-Lys-D-Ala-D-Ala)](n)-di-trans,octa-cis-undecaprenyl diphosphate + beta-D-GlcNAc-(1-&gt;4)-Mur2Ac(oyl-L-Ala-gamma-D-Glu-L-Lys-D-Ala-D-Ala)-di-trans,octa-cis-undecaprenyl diphosphate = [GlcNAc-(1-&gt;4)-Mur2Ac(oyl-L-Ala-gamma-D-Glu-L-Lys-D-Ala-D-Ala)](n+1)-di-trans,octa-cis-undecaprenyl diphosphate + di-trans,octa-cis-undecaprenyl diphosphate + H(+)</text>
        <dbReference type="Rhea" id="RHEA:23708"/>
        <dbReference type="Rhea" id="RHEA-COMP:9602"/>
        <dbReference type="Rhea" id="RHEA-COMP:9603"/>
        <dbReference type="ChEBI" id="CHEBI:15378"/>
        <dbReference type="ChEBI" id="CHEBI:58405"/>
        <dbReference type="ChEBI" id="CHEBI:60033"/>
        <dbReference type="ChEBI" id="CHEBI:78435"/>
        <dbReference type="EC" id="2.4.99.28"/>
    </reaction>
</comment>
<keyword evidence="16" id="KW-0812">Transmembrane</keyword>
<keyword evidence="15" id="KW-0175">Coiled coil</keyword>
<keyword evidence="12" id="KW-0961">Cell wall biogenesis/degradation</keyword>
<evidence type="ECO:0000256" key="9">
    <source>
        <dbReference type="ARBA" id="ARBA00022984"/>
    </source>
</evidence>
<evidence type="ECO:0000256" key="16">
    <source>
        <dbReference type="SAM" id="Phobius"/>
    </source>
</evidence>
<protein>
    <submittedName>
        <fullName evidence="19">Transglycosylase domain-containing protein</fullName>
    </submittedName>
</protein>
<reference evidence="19" key="1">
    <citation type="submission" date="2023-03" db="EMBL/GenBank/DDBJ databases">
        <authorList>
            <person name="Shen W."/>
            <person name="Cai J."/>
        </authorList>
    </citation>
    <scope>NUCLEOTIDE SEQUENCE</scope>
    <source>
        <strain evidence="19">P96-3</strain>
    </source>
</reference>
<evidence type="ECO:0000256" key="3">
    <source>
        <dbReference type="ARBA" id="ARBA00022645"/>
    </source>
</evidence>
<dbReference type="GO" id="GO:0071555">
    <property type="term" value="P:cell wall organization"/>
    <property type="evidence" value="ECO:0007669"/>
    <property type="project" value="UniProtKB-KW"/>
</dbReference>
<dbReference type="InterPro" id="IPR023346">
    <property type="entry name" value="Lysozyme-like_dom_sf"/>
</dbReference>
<evidence type="ECO:0000256" key="14">
    <source>
        <dbReference type="ARBA" id="ARBA00049902"/>
    </source>
</evidence>
<feature type="transmembrane region" description="Helical" evidence="16">
    <location>
        <begin position="21"/>
        <end position="44"/>
    </location>
</feature>
<feature type="domain" description="Penicillin-binding protein transpeptidase" evidence="17">
    <location>
        <begin position="369"/>
        <end position="569"/>
    </location>
</feature>
<dbReference type="RefSeq" id="WP_311877201.1">
    <property type="nucleotide sequence ID" value="NZ_JARQBZ010000010.1"/>
</dbReference>
<organism evidence="19 20">
    <name type="scientific">Vagococcus carniphilus</name>
    <dbReference type="NCBI Taxonomy" id="218144"/>
    <lineage>
        <taxon>Bacteria</taxon>
        <taxon>Bacillati</taxon>
        <taxon>Bacillota</taxon>
        <taxon>Bacilli</taxon>
        <taxon>Lactobacillales</taxon>
        <taxon>Enterococcaceae</taxon>
        <taxon>Vagococcus</taxon>
    </lineage>
</organism>
<keyword evidence="3" id="KW-0121">Carboxypeptidase</keyword>
<dbReference type="PANTHER" id="PTHR32282">
    <property type="entry name" value="BINDING PROTEIN TRANSPEPTIDASE, PUTATIVE-RELATED"/>
    <property type="match status" value="1"/>
</dbReference>
<dbReference type="InterPro" id="IPR012338">
    <property type="entry name" value="Beta-lactam/transpept-like"/>
</dbReference>
<evidence type="ECO:0000256" key="10">
    <source>
        <dbReference type="ARBA" id="ARBA00023136"/>
    </source>
</evidence>
<evidence type="ECO:0000256" key="6">
    <source>
        <dbReference type="ARBA" id="ARBA00022679"/>
    </source>
</evidence>
<dbReference type="GO" id="GO:0009252">
    <property type="term" value="P:peptidoglycan biosynthetic process"/>
    <property type="evidence" value="ECO:0007669"/>
    <property type="project" value="UniProtKB-KW"/>
</dbReference>
<comment type="catalytic activity">
    <reaction evidence="13">
        <text>Preferential cleavage: (Ac)2-L-Lys-D-Ala-|-D-Ala. Also transpeptidation of peptidyl-alanyl moieties that are N-acyl substituents of D-alanine.</text>
        <dbReference type="EC" id="3.4.16.4"/>
    </reaction>
</comment>
<dbReference type="EMBL" id="JARQBZ010000010">
    <property type="protein sequence ID" value="MDT2833777.1"/>
    <property type="molecule type" value="Genomic_DNA"/>
</dbReference>
<name>A0AAW8U942_9ENTE</name>
<evidence type="ECO:0000256" key="5">
    <source>
        <dbReference type="ARBA" id="ARBA00022676"/>
    </source>
</evidence>
<evidence type="ECO:0000256" key="7">
    <source>
        <dbReference type="ARBA" id="ARBA00022801"/>
    </source>
</evidence>
<keyword evidence="11" id="KW-0511">Multifunctional enzyme</keyword>
<evidence type="ECO:0000256" key="11">
    <source>
        <dbReference type="ARBA" id="ARBA00023268"/>
    </source>
</evidence>
<dbReference type="Gene3D" id="1.10.3810.10">
    <property type="entry name" value="Biosynthetic peptidoglycan transglycosylase-like"/>
    <property type="match status" value="1"/>
</dbReference>
<comment type="subcellular location">
    <subcellularLocation>
        <location evidence="1">Cell membrane</location>
    </subcellularLocation>
</comment>
<dbReference type="Pfam" id="PF00905">
    <property type="entry name" value="Transpeptidase"/>
    <property type="match status" value="1"/>
</dbReference>
<evidence type="ECO:0000313" key="19">
    <source>
        <dbReference type="EMBL" id="MDT2833777.1"/>
    </source>
</evidence>
<evidence type="ECO:0000256" key="1">
    <source>
        <dbReference type="ARBA" id="ARBA00004236"/>
    </source>
</evidence>
<keyword evidence="6" id="KW-0808">Transferase</keyword>
<dbReference type="InterPro" id="IPR001460">
    <property type="entry name" value="PCN-bd_Tpept"/>
</dbReference>
<evidence type="ECO:0000256" key="4">
    <source>
        <dbReference type="ARBA" id="ARBA00022670"/>
    </source>
</evidence>
<dbReference type="GO" id="GO:0006508">
    <property type="term" value="P:proteolysis"/>
    <property type="evidence" value="ECO:0007669"/>
    <property type="project" value="UniProtKB-KW"/>
</dbReference>
<evidence type="ECO:0000313" key="20">
    <source>
        <dbReference type="Proteomes" id="UP001268577"/>
    </source>
</evidence>
<sequence length="732" mass="81547">MFNKKKKKKKKRSKSNKRRQLVWHILGMIALLLVLSASIGGFIISKRYSPYSSLLEIQDINQKITQSFIILDRNDQPLDKNTEIVKFDPIQYEPKWNIDELYLDTLLAVEDNTFYTRKTKGYSIKGTIGAAISQVKRKMGKDVVSRGGSTIEQQLVKIMVFGTNNKNSISDKIVQLIDARKLAVKYERDDILKAYLNELRLTPNTVGVKAASIELFGNDMSKIDANDPNQIAQVAFMAGLGQSPSVYIQDFNKSGKARTKTILSIMKENTLISEEMYDKAVAVVNSDKEEFTLKSYKQKGTPKEYQAYVSKVKDELNQLNLPKNMTITVKTYADGNQLKELHNIAMGTYPQDDRLPNGYIEHKESLTAISVIDTQTGHIIGLATNSDNPLIPYTSTRSSGSTIKPLLDYAPAIEYAGLTPSTIQNGSSFTVGDWKVKNYGDENYGNVTASFALGLSLNTAAVEAFQMTNDQQKNSMMEPFGLNSYNPNGASYTAEQSINYPTNVLALSSAFSTFGNDGVRVEPTTVKSIQTGSEHIKLSEPESKRAMSSSTAKTMVNMLKEATGASGSEPYAGPKYTGFKQDTYVMKSGLSNFESSVPDSKNKSPDALLAMASPELSIATWLGSPSYVDATYAPTSYPHNTANQGRVYLMNSAFKVMMEGREAKKFKFGNERLINDGQTNQLIPKLEEMSDIDMDDISIENQEIDKKDEDKYKSLEKEYLKTEEKLNRTYQD</sequence>
<dbReference type="GO" id="GO:0008658">
    <property type="term" value="F:penicillin binding"/>
    <property type="evidence" value="ECO:0007669"/>
    <property type="project" value="InterPro"/>
</dbReference>
<keyword evidence="5" id="KW-0328">Glycosyltransferase</keyword>
<dbReference type="Pfam" id="PF00912">
    <property type="entry name" value="Transgly"/>
    <property type="match status" value="1"/>
</dbReference>
<dbReference type="Proteomes" id="UP001268577">
    <property type="component" value="Unassembled WGS sequence"/>
</dbReference>
<dbReference type="InterPro" id="IPR036950">
    <property type="entry name" value="PBP_transglycosylase"/>
</dbReference>
<keyword evidence="7" id="KW-0378">Hydrolase</keyword>
<dbReference type="InterPro" id="IPR050396">
    <property type="entry name" value="Glycosyltr_51/Transpeptidase"/>
</dbReference>
<keyword evidence="10 16" id="KW-0472">Membrane</keyword>
<dbReference type="Gene3D" id="3.40.710.10">
    <property type="entry name" value="DD-peptidase/beta-lactamase superfamily"/>
    <property type="match status" value="1"/>
</dbReference>
<dbReference type="AlphaFoldDB" id="A0AAW8U942"/>
<dbReference type="GO" id="GO:0030288">
    <property type="term" value="C:outer membrane-bounded periplasmic space"/>
    <property type="evidence" value="ECO:0007669"/>
    <property type="project" value="TreeGrafter"/>
</dbReference>
<dbReference type="GO" id="GO:0008360">
    <property type="term" value="P:regulation of cell shape"/>
    <property type="evidence" value="ECO:0007669"/>
    <property type="project" value="UniProtKB-KW"/>
</dbReference>
<feature type="coiled-coil region" evidence="15">
    <location>
        <begin position="705"/>
        <end position="732"/>
    </location>
</feature>
<keyword evidence="16" id="KW-1133">Transmembrane helix</keyword>
<dbReference type="GO" id="GO:0009002">
    <property type="term" value="F:serine-type D-Ala-D-Ala carboxypeptidase activity"/>
    <property type="evidence" value="ECO:0007669"/>
    <property type="project" value="UniProtKB-EC"/>
</dbReference>
<dbReference type="SUPFAM" id="SSF56601">
    <property type="entry name" value="beta-lactamase/transpeptidase-like"/>
    <property type="match status" value="1"/>
</dbReference>
<keyword evidence="4" id="KW-0645">Protease</keyword>
<comment type="caution">
    <text evidence="19">The sequence shown here is derived from an EMBL/GenBank/DDBJ whole genome shotgun (WGS) entry which is preliminary data.</text>
</comment>
<dbReference type="SUPFAM" id="SSF53955">
    <property type="entry name" value="Lysozyme-like"/>
    <property type="match status" value="1"/>
</dbReference>
<accession>A0AAW8U942</accession>
<proteinExistence type="predicted"/>
<evidence type="ECO:0000256" key="13">
    <source>
        <dbReference type="ARBA" id="ARBA00034000"/>
    </source>
</evidence>
<evidence type="ECO:0000259" key="17">
    <source>
        <dbReference type="Pfam" id="PF00905"/>
    </source>
</evidence>
<evidence type="ECO:0000256" key="2">
    <source>
        <dbReference type="ARBA" id="ARBA00022475"/>
    </source>
</evidence>
<dbReference type="InterPro" id="IPR001264">
    <property type="entry name" value="Glyco_trans_51"/>
</dbReference>
<keyword evidence="2" id="KW-1003">Cell membrane</keyword>
<evidence type="ECO:0000256" key="12">
    <source>
        <dbReference type="ARBA" id="ARBA00023316"/>
    </source>
</evidence>
<gene>
    <name evidence="19" type="ORF">P7H70_06890</name>
</gene>